<accession>A0A7I7WY92</accession>
<dbReference type="InterPro" id="IPR052016">
    <property type="entry name" value="Bact_Sigma-Reg"/>
</dbReference>
<dbReference type="SMART" id="SM00331">
    <property type="entry name" value="PP2C_SIG"/>
    <property type="match status" value="1"/>
</dbReference>
<dbReference type="InterPro" id="IPR029016">
    <property type="entry name" value="GAF-like_dom_sf"/>
</dbReference>
<evidence type="ECO:0000313" key="3">
    <source>
        <dbReference type="EMBL" id="BBZ21493.1"/>
    </source>
</evidence>
<dbReference type="EMBL" id="AP022608">
    <property type="protein sequence ID" value="BBZ21493.1"/>
    <property type="molecule type" value="Genomic_DNA"/>
</dbReference>
<dbReference type="GO" id="GO:0016791">
    <property type="term" value="F:phosphatase activity"/>
    <property type="evidence" value="ECO:0007669"/>
    <property type="project" value="TreeGrafter"/>
</dbReference>
<dbReference type="PROSITE" id="PS51746">
    <property type="entry name" value="PPM_2"/>
    <property type="match status" value="1"/>
</dbReference>
<organism evidence="3 4">
    <name type="scientific">Mycolicibacterium gadium</name>
    <name type="common">Mycobacterium gadium</name>
    <dbReference type="NCBI Taxonomy" id="1794"/>
    <lineage>
        <taxon>Bacteria</taxon>
        <taxon>Bacillati</taxon>
        <taxon>Actinomycetota</taxon>
        <taxon>Actinomycetes</taxon>
        <taxon>Mycobacteriales</taxon>
        <taxon>Mycobacteriaceae</taxon>
        <taxon>Mycolicibacterium</taxon>
    </lineage>
</organism>
<dbReference type="AlphaFoldDB" id="A0A7I7WY92"/>
<dbReference type="Gene3D" id="3.30.450.40">
    <property type="match status" value="1"/>
</dbReference>
<evidence type="ECO:0000313" key="4">
    <source>
        <dbReference type="Proteomes" id="UP000466187"/>
    </source>
</evidence>
<dbReference type="InterPro" id="IPR036457">
    <property type="entry name" value="PPM-type-like_dom_sf"/>
</dbReference>
<dbReference type="PANTHER" id="PTHR43156:SF2">
    <property type="entry name" value="STAGE II SPORULATION PROTEIN E"/>
    <property type="match status" value="1"/>
</dbReference>
<dbReference type="InterPro" id="IPR003018">
    <property type="entry name" value="GAF"/>
</dbReference>
<evidence type="ECO:0000259" key="2">
    <source>
        <dbReference type="PROSITE" id="PS51746"/>
    </source>
</evidence>
<reference evidence="3 4" key="1">
    <citation type="journal article" date="2019" name="Emerg. Microbes Infect.">
        <title>Comprehensive subspecies identification of 175 nontuberculous mycobacteria species based on 7547 genomic profiles.</title>
        <authorList>
            <person name="Matsumoto Y."/>
            <person name="Kinjo T."/>
            <person name="Motooka D."/>
            <person name="Nabeya D."/>
            <person name="Jung N."/>
            <person name="Uechi K."/>
            <person name="Horii T."/>
            <person name="Iida T."/>
            <person name="Fujita J."/>
            <person name="Nakamura S."/>
        </authorList>
    </citation>
    <scope>NUCLEOTIDE SEQUENCE [LARGE SCALE GENOMIC DNA]</scope>
    <source>
        <strain evidence="3 4">JCM 12688</strain>
    </source>
</reference>
<dbReference type="KEGG" id="mgad:MGAD_58280"/>
<feature type="domain" description="PPM-type phosphatase" evidence="2">
    <location>
        <begin position="207"/>
        <end position="418"/>
    </location>
</feature>
<keyword evidence="1" id="KW-0378">Hydrolase</keyword>
<proteinExistence type="predicted"/>
<dbReference type="Pfam" id="PF07228">
    <property type="entry name" value="SpoIIE"/>
    <property type="match status" value="1"/>
</dbReference>
<gene>
    <name evidence="3" type="ORF">MGAD_58280</name>
</gene>
<dbReference type="Pfam" id="PF01590">
    <property type="entry name" value="GAF"/>
    <property type="match status" value="1"/>
</dbReference>
<dbReference type="Gene3D" id="3.60.40.10">
    <property type="entry name" value="PPM-type phosphatase domain"/>
    <property type="match status" value="1"/>
</dbReference>
<dbReference type="SUPFAM" id="SSF55781">
    <property type="entry name" value="GAF domain-like"/>
    <property type="match status" value="1"/>
</dbReference>
<dbReference type="PANTHER" id="PTHR43156">
    <property type="entry name" value="STAGE II SPORULATION PROTEIN E-RELATED"/>
    <property type="match status" value="1"/>
</dbReference>
<protein>
    <recommendedName>
        <fullName evidence="2">PPM-type phosphatase domain-containing protein</fullName>
    </recommendedName>
</protein>
<dbReference type="SMART" id="SM00065">
    <property type="entry name" value="GAF"/>
    <property type="match status" value="1"/>
</dbReference>
<dbReference type="Proteomes" id="UP000466187">
    <property type="component" value="Chromosome"/>
</dbReference>
<name>A0A7I7WY92_MYCGU</name>
<dbReference type="SUPFAM" id="SSF81606">
    <property type="entry name" value="PP2C-like"/>
    <property type="match status" value="1"/>
</dbReference>
<sequence>MVQEFECEAMSAEVVRDGFVLAPEVEDARMRSVEQLHLLGSEPEERFSRITRMARQVFGVPMAAVSLVDRECQWFKQNDGLDLAGTVPREQTICRATIARVYMNVDEPALIIEDARQEPDFCELPAIKAEGGVRFYAGYPLFGPGGHPVGTFCIYDTEPRSLDSEQVETFRELAGWVQRELERFDEMDRATQVQSHLLPRPLGDLPGYTMCALCLPAFAVGGDFYDHYSSQRGVIFTVADVMGKGLGAAILTASVRSALRAASRAVDELDHGADLADAVNSVSAQLSDDLTSTETFVTLFHARLDTATGAVRYVDAGHGLAVIVRKTGVVERLSSEGLPLGVLDDEKWISHDVMLEDGETLVIASDGVLDLIGDGADVRPALKLVAQYPDPVELCSRARALAEAGAALDDVTLVAIQKTPAD</sequence>
<dbReference type="InterPro" id="IPR001932">
    <property type="entry name" value="PPM-type_phosphatase-like_dom"/>
</dbReference>
<evidence type="ECO:0000256" key="1">
    <source>
        <dbReference type="ARBA" id="ARBA00022801"/>
    </source>
</evidence>